<gene>
    <name evidence="2" type="ORF">EJ05DRAFT_536808</name>
</gene>
<dbReference type="OrthoDB" id="5431489at2759"/>
<organism evidence="2 3">
    <name type="scientific">Pseudovirgaria hyperparasitica</name>
    <dbReference type="NCBI Taxonomy" id="470096"/>
    <lineage>
        <taxon>Eukaryota</taxon>
        <taxon>Fungi</taxon>
        <taxon>Dikarya</taxon>
        <taxon>Ascomycota</taxon>
        <taxon>Pezizomycotina</taxon>
        <taxon>Dothideomycetes</taxon>
        <taxon>Dothideomycetes incertae sedis</taxon>
        <taxon>Acrospermales</taxon>
        <taxon>Acrospermaceae</taxon>
        <taxon>Pseudovirgaria</taxon>
    </lineage>
</organism>
<dbReference type="Proteomes" id="UP000799437">
    <property type="component" value="Unassembled WGS sequence"/>
</dbReference>
<protein>
    <recommendedName>
        <fullName evidence="4">Myb-like domain-containing protein</fullName>
    </recommendedName>
</protein>
<feature type="region of interest" description="Disordered" evidence="1">
    <location>
        <begin position="241"/>
        <end position="272"/>
    </location>
</feature>
<dbReference type="AlphaFoldDB" id="A0A6A6W9F5"/>
<keyword evidence="3" id="KW-1185">Reference proteome</keyword>
<evidence type="ECO:0008006" key="4">
    <source>
        <dbReference type="Google" id="ProtNLM"/>
    </source>
</evidence>
<dbReference type="EMBL" id="ML996569">
    <property type="protein sequence ID" value="KAF2759508.1"/>
    <property type="molecule type" value="Genomic_DNA"/>
</dbReference>
<name>A0A6A6W9F5_9PEZI</name>
<reference evidence="2" key="1">
    <citation type="journal article" date="2020" name="Stud. Mycol.">
        <title>101 Dothideomycetes genomes: a test case for predicting lifestyles and emergence of pathogens.</title>
        <authorList>
            <person name="Haridas S."/>
            <person name="Albert R."/>
            <person name="Binder M."/>
            <person name="Bloem J."/>
            <person name="Labutti K."/>
            <person name="Salamov A."/>
            <person name="Andreopoulos B."/>
            <person name="Baker S."/>
            <person name="Barry K."/>
            <person name="Bills G."/>
            <person name="Bluhm B."/>
            <person name="Cannon C."/>
            <person name="Castanera R."/>
            <person name="Culley D."/>
            <person name="Daum C."/>
            <person name="Ezra D."/>
            <person name="Gonzalez J."/>
            <person name="Henrissat B."/>
            <person name="Kuo A."/>
            <person name="Liang C."/>
            <person name="Lipzen A."/>
            <person name="Lutzoni F."/>
            <person name="Magnuson J."/>
            <person name="Mondo S."/>
            <person name="Nolan M."/>
            <person name="Ohm R."/>
            <person name="Pangilinan J."/>
            <person name="Park H.-J."/>
            <person name="Ramirez L."/>
            <person name="Alfaro M."/>
            <person name="Sun H."/>
            <person name="Tritt A."/>
            <person name="Yoshinaga Y."/>
            <person name="Zwiers L.-H."/>
            <person name="Turgeon B."/>
            <person name="Goodwin S."/>
            <person name="Spatafora J."/>
            <person name="Crous P."/>
            <person name="Grigoriev I."/>
        </authorList>
    </citation>
    <scope>NUCLEOTIDE SEQUENCE</scope>
    <source>
        <strain evidence="2">CBS 121739</strain>
    </source>
</reference>
<feature type="compositionally biased region" description="Polar residues" evidence="1">
    <location>
        <begin position="256"/>
        <end position="272"/>
    </location>
</feature>
<dbReference type="RefSeq" id="XP_033601959.1">
    <property type="nucleotide sequence ID" value="XM_033749338.1"/>
</dbReference>
<evidence type="ECO:0000313" key="3">
    <source>
        <dbReference type="Proteomes" id="UP000799437"/>
    </source>
</evidence>
<feature type="compositionally biased region" description="Basic and acidic residues" evidence="1">
    <location>
        <begin position="241"/>
        <end position="250"/>
    </location>
</feature>
<dbReference type="GeneID" id="54490392"/>
<sequence>MLSPRSEAFNHAFNEGLPKTPLDGFFGVPPPDFPSTTPTLPPTQVPGFWLFIFPGEYHPSIPAGKGRFFPYPVEDPAVLGADDDLFPGSPLLVGGFSEEGDLESPPASPTTPTSPLLTTFAPGSCPRGAKISSDGTIHLPASEDDGGQFPIYDCTAVLAARSARLDFGIGSRSWTAAENKACVTAMIRSVNANNLRRRQGLEDAVSRDQMWERASAFLAKKSFSRSPAAVKNQWNRELRFRSNVEERESTRGGGMATSQQSRRSHPASTVSPVVTARKSLVVKLRMPKAPPARTAVLPEAPVVKRGRKRRVVESEAEEEEDADMAYVRKVHAELNNFRSQKRTRRA</sequence>
<evidence type="ECO:0000313" key="2">
    <source>
        <dbReference type="EMBL" id="KAF2759508.1"/>
    </source>
</evidence>
<accession>A0A6A6W9F5</accession>
<proteinExistence type="predicted"/>
<evidence type="ECO:0000256" key="1">
    <source>
        <dbReference type="SAM" id="MobiDB-lite"/>
    </source>
</evidence>